<evidence type="ECO:0000256" key="5">
    <source>
        <dbReference type="PIRSR" id="PIRSR001430-1"/>
    </source>
</evidence>
<comment type="similarity">
    <text evidence="1 4 7">Belongs to the tRNA pseudouridine synthase TruA family.</text>
</comment>
<evidence type="ECO:0000256" key="4">
    <source>
        <dbReference type="HAMAP-Rule" id="MF_00171"/>
    </source>
</evidence>
<dbReference type="Proteomes" id="UP001142175">
    <property type="component" value="Unassembled WGS sequence"/>
</dbReference>
<evidence type="ECO:0000259" key="8">
    <source>
        <dbReference type="Pfam" id="PF01416"/>
    </source>
</evidence>
<evidence type="ECO:0000256" key="7">
    <source>
        <dbReference type="RuleBase" id="RU003792"/>
    </source>
</evidence>
<dbReference type="InterPro" id="IPR001406">
    <property type="entry name" value="PsdUridine_synth_TruA"/>
</dbReference>
<dbReference type="Gene3D" id="3.30.70.580">
    <property type="entry name" value="Pseudouridine synthase I, catalytic domain, N-terminal subdomain"/>
    <property type="match status" value="1"/>
</dbReference>
<comment type="caution">
    <text evidence="9">The sequence shown here is derived from an EMBL/GenBank/DDBJ whole genome shotgun (WGS) entry which is preliminary data.</text>
</comment>
<evidence type="ECO:0000313" key="9">
    <source>
        <dbReference type="EMBL" id="MCR9017177.1"/>
    </source>
</evidence>
<dbReference type="HAMAP" id="MF_00171">
    <property type="entry name" value="TruA"/>
    <property type="match status" value="1"/>
</dbReference>
<evidence type="ECO:0000256" key="3">
    <source>
        <dbReference type="ARBA" id="ARBA00023235"/>
    </source>
</evidence>
<organism evidence="9 10">
    <name type="scientific">Aquiflexum gelatinilyticum</name>
    <dbReference type="NCBI Taxonomy" id="2961943"/>
    <lineage>
        <taxon>Bacteria</taxon>
        <taxon>Pseudomonadati</taxon>
        <taxon>Bacteroidota</taxon>
        <taxon>Cytophagia</taxon>
        <taxon>Cytophagales</taxon>
        <taxon>Cyclobacteriaceae</taxon>
        <taxon>Aquiflexum</taxon>
    </lineage>
</organism>
<reference evidence="9" key="1">
    <citation type="submission" date="2022-08" db="EMBL/GenBank/DDBJ databases">
        <authorList>
            <person name="Zhang D."/>
        </authorList>
    </citation>
    <scope>NUCLEOTIDE SEQUENCE</scope>
    <source>
        <strain evidence="9">XJ19-11</strain>
    </source>
</reference>
<comment type="function">
    <text evidence="4">Formation of pseudouridine at positions 38, 39 and 40 in the anticodon stem and loop of transfer RNAs.</text>
</comment>
<evidence type="ECO:0000256" key="6">
    <source>
        <dbReference type="PIRSR" id="PIRSR001430-2"/>
    </source>
</evidence>
<evidence type="ECO:0000256" key="2">
    <source>
        <dbReference type="ARBA" id="ARBA00022694"/>
    </source>
</evidence>
<dbReference type="GO" id="GO:0160147">
    <property type="term" value="F:tRNA pseudouridine(38-40) synthase activity"/>
    <property type="evidence" value="ECO:0007669"/>
    <property type="project" value="UniProtKB-EC"/>
</dbReference>
<comment type="caution">
    <text evidence="4">Lacks conserved residue(s) required for the propagation of feature annotation.</text>
</comment>
<dbReference type="EC" id="5.4.99.12" evidence="4"/>
<proteinExistence type="inferred from homology"/>
<name>A0A9X2SZV2_9BACT</name>
<protein>
    <recommendedName>
        <fullName evidence="4">tRNA pseudouridine synthase A</fullName>
        <ecNumber evidence="4">5.4.99.12</ecNumber>
    </recommendedName>
    <alternativeName>
        <fullName evidence="4">tRNA pseudouridine(38-40) synthase</fullName>
    </alternativeName>
    <alternativeName>
        <fullName evidence="4">tRNA pseudouridylate synthase I</fullName>
    </alternativeName>
    <alternativeName>
        <fullName evidence="4">tRNA-uridine isomerase I</fullName>
    </alternativeName>
</protein>
<feature type="domain" description="Pseudouridine synthase I TruA alpha/beta" evidence="8">
    <location>
        <begin position="148"/>
        <end position="257"/>
    </location>
</feature>
<evidence type="ECO:0000313" key="10">
    <source>
        <dbReference type="Proteomes" id="UP001142175"/>
    </source>
</evidence>
<sequence length="271" mass="30981">MQNRPFTYLFYLQYLGLRYHGWQKQPGVKTIQGTLEKAFRFVLGHEDFTILGASRTDADVSCNRGAFELFLKHEISSDLLSTLNSFLPSDIRLLGFESVPLTFNIIQDVIWKEYRYHFAIGEKFHPFAAGNLTFFKEKPDLDLMKKGAKLFVGIHDFRRYCSIDKVTDDYSREILESDICTHSDAGKGFIPEKAFTFSVKGKGFLRYQVRIMMAALMDLGLGKITLEDLKNALDSDHTSPISVAVPANGLVLERVEFKKIRADKFQPLFLP</sequence>
<dbReference type="GO" id="GO:0031119">
    <property type="term" value="P:tRNA pseudouridine synthesis"/>
    <property type="evidence" value="ECO:0007669"/>
    <property type="project" value="UniProtKB-UniRule"/>
</dbReference>
<keyword evidence="3 4" id="KW-0413">Isomerase</keyword>
<dbReference type="AlphaFoldDB" id="A0A9X2SZV2"/>
<dbReference type="Pfam" id="PF01416">
    <property type="entry name" value="PseudoU_synth_1"/>
    <property type="match status" value="1"/>
</dbReference>
<dbReference type="InterPro" id="IPR020094">
    <property type="entry name" value="TruA/RsuA/RluB/E/F_N"/>
</dbReference>
<dbReference type="PIRSF" id="PIRSF001430">
    <property type="entry name" value="tRNA_psdUrid_synth"/>
    <property type="match status" value="1"/>
</dbReference>
<feature type="active site" description="Nucleophile" evidence="4 5">
    <location>
        <position position="57"/>
    </location>
</feature>
<dbReference type="Gene3D" id="3.30.70.660">
    <property type="entry name" value="Pseudouridine synthase I, catalytic domain, C-terminal subdomain"/>
    <property type="match status" value="1"/>
</dbReference>
<dbReference type="InterPro" id="IPR020103">
    <property type="entry name" value="PsdUridine_synth_cat_dom_sf"/>
</dbReference>
<comment type="catalytic activity">
    <reaction evidence="4 7">
        <text>uridine(38/39/40) in tRNA = pseudouridine(38/39/40) in tRNA</text>
        <dbReference type="Rhea" id="RHEA:22376"/>
        <dbReference type="Rhea" id="RHEA-COMP:10085"/>
        <dbReference type="Rhea" id="RHEA-COMP:10087"/>
        <dbReference type="ChEBI" id="CHEBI:65314"/>
        <dbReference type="ChEBI" id="CHEBI:65315"/>
        <dbReference type="EC" id="5.4.99.12"/>
    </reaction>
</comment>
<dbReference type="SUPFAM" id="SSF55120">
    <property type="entry name" value="Pseudouridine synthase"/>
    <property type="match status" value="1"/>
</dbReference>
<dbReference type="InterPro" id="IPR020095">
    <property type="entry name" value="PsdUridine_synth_TruA_C"/>
</dbReference>
<comment type="subunit">
    <text evidence="4">Homodimer.</text>
</comment>
<dbReference type="RefSeq" id="WP_258425018.1">
    <property type="nucleotide sequence ID" value="NZ_JANSUY010000024.1"/>
</dbReference>
<keyword evidence="10" id="KW-1185">Reference proteome</keyword>
<evidence type="ECO:0000256" key="1">
    <source>
        <dbReference type="ARBA" id="ARBA00009375"/>
    </source>
</evidence>
<accession>A0A9X2SZV2</accession>
<gene>
    <name evidence="4" type="primary">truA</name>
    <name evidence="9" type="ORF">NU887_19235</name>
</gene>
<keyword evidence="2 4" id="KW-0819">tRNA processing</keyword>
<dbReference type="EMBL" id="JANSUY010000024">
    <property type="protein sequence ID" value="MCR9017177.1"/>
    <property type="molecule type" value="Genomic_DNA"/>
</dbReference>
<dbReference type="PANTHER" id="PTHR11142:SF0">
    <property type="entry name" value="TRNA PSEUDOURIDINE SYNTHASE-LIKE 1"/>
    <property type="match status" value="1"/>
</dbReference>
<dbReference type="GO" id="GO:0003723">
    <property type="term" value="F:RNA binding"/>
    <property type="evidence" value="ECO:0007669"/>
    <property type="project" value="InterPro"/>
</dbReference>
<dbReference type="InterPro" id="IPR020097">
    <property type="entry name" value="PsdUridine_synth_TruA_a/b_dom"/>
</dbReference>
<feature type="binding site" evidence="4 6">
    <location>
        <position position="114"/>
    </location>
    <ligand>
        <name>substrate</name>
    </ligand>
</feature>
<dbReference type="PANTHER" id="PTHR11142">
    <property type="entry name" value="PSEUDOURIDYLATE SYNTHASE"/>
    <property type="match status" value="1"/>
</dbReference>